<comment type="function">
    <text evidence="4">Has an important function as a repair enzyme for proteins that have been inactivated by oxidation. Catalyzes the reversible oxidation-reduction of methionine sulfoxide in proteins to methionine.</text>
</comment>
<proteinExistence type="inferred from homology"/>
<dbReference type="OrthoDB" id="4174719at2"/>
<dbReference type="EC" id="1.8.4.11" evidence="4"/>
<dbReference type="GO" id="GO:0034599">
    <property type="term" value="P:cellular response to oxidative stress"/>
    <property type="evidence" value="ECO:0007669"/>
    <property type="project" value="TreeGrafter"/>
</dbReference>
<name>A0A1I1ALH1_9CLOT</name>
<dbReference type="Pfam" id="PF01625">
    <property type="entry name" value="PMSR"/>
    <property type="match status" value="1"/>
</dbReference>
<dbReference type="STRING" id="84698.SAMN04488528_10407"/>
<organism evidence="6 7">
    <name type="scientific">Clostridium frigidicarnis</name>
    <dbReference type="NCBI Taxonomy" id="84698"/>
    <lineage>
        <taxon>Bacteria</taxon>
        <taxon>Bacillati</taxon>
        <taxon>Bacillota</taxon>
        <taxon>Clostridia</taxon>
        <taxon>Eubacteriales</taxon>
        <taxon>Clostridiaceae</taxon>
        <taxon>Clostridium</taxon>
    </lineage>
</organism>
<evidence type="ECO:0000313" key="6">
    <source>
        <dbReference type="EMBL" id="SFB38864.1"/>
    </source>
</evidence>
<feature type="active site" evidence="4">
    <location>
        <position position="10"/>
    </location>
</feature>
<dbReference type="Proteomes" id="UP000198619">
    <property type="component" value="Unassembled WGS sequence"/>
</dbReference>
<evidence type="ECO:0000256" key="4">
    <source>
        <dbReference type="HAMAP-Rule" id="MF_01401"/>
    </source>
</evidence>
<evidence type="ECO:0000259" key="5">
    <source>
        <dbReference type="Pfam" id="PF01625"/>
    </source>
</evidence>
<dbReference type="PANTHER" id="PTHR42799">
    <property type="entry name" value="MITOCHONDRIAL PEPTIDE METHIONINE SULFOXIDE REDUCTASE"/>
    <property type="match status" value="1"/>
</dbReference>
<evidence type="ECO:0000256" key="3">
    <source>
        <dbReference type="ARBA" id="ARBA00048782"/>
    </source>
</evidence>
<keyword evidence="1 4" id="KW-0560">Oxidoreductase</keyword>
<dbReference type="InterPro" id="IPR050162">
    <property type="entry name" value="MsrA_MetSO_reductase"/>
</dbReference>
<dbReference type="GO" id="GO:0033744">
    <property type="term" value="F:L-methionine:thioredoxin-disulfide S-oxidoreductase activity"/>
    <property type="evidence" value="ECO:0007669"/>
    <property type="project" value="RHEA"/>
</dbReference>
<dbReference type="RefSeq" id="WP_090042804.1">
    <property type="nucleotide sequence ID" value="NZ_FOKI01000040.1"/>
</dbReference>
<feature type="domain" description="Peptide methionine sulphoxide reductase MsrA" evidence="5">
    <location>
        <begin position="3"/>
        <end position="153"/>
    </location>
</feature>
<dbReference type="EMBL" id="FOKI01000040">
    <property type="protein sequence ID" value="SFB38864.1"/>
    <property type="molecule type" value="Genomic_DNA"/>
</dbReference>
<evidence type="ECO:0000256" key="2">
    <source>
        <dbReference type="ARBA" id="ARBA00047806"/>
    </source>
</evidence>
<gene>
    <name evidence="4" type="primary">msrA</name>
    <name evidence="6" type="ORF">SAMN04488528_10407</name>
</gene>
<dbReference type="AlphaFoldDB" id="A0A1I1ALH1"/>
<dbReference type="HAMAP" id="MF_01401">
    <property type="entry name" value="MsrA"/>
    <property type="match status" value="1"/>
</dbReference>
<dbReference type="GO" id="GO:0005737">
    <property type="term" value="C:cytoplasm"/>
    <property type="evidence" value="ECO:0007669"/>
    <property type="project" value="TreeGrafter"/>
</dbReference>
<dbReference type="NCBIfam" id="TIGR00401">
    <property type="entry name" value="msrA"/>
    <property type="match status" value="1"/>
</dbReference>
<keyword evidence="7" id="KW-1185">Reference proteome</keyword>
<sequence length="157" mass="18213">MKKVLFGGGCFWGVEEFFSRLQGVTETEVGYANGKTVNPTYKEICTNDTDYVEVCYITYDEKVISLETLLNKFWSIIDPTTKNRQGNDIGTQYRSGIYYIDSKDLDIINSSKETVQKQYDKPITTEIKPLKNYYTGEEYHQKYLKKNPGGYCHIKFD</sequence>
<protein>
    <recommendedName>
        <fullName evidence="4">Peptide methionine sulfoxide reductase MsrA</fullName>
        <shortName evidence="4">Protein-methionine-S-oxide reductase</shortName>
        <ecNumber evidence="4">1.8.4.11</ecNumber>
    </recommendedName>
    <alternativeName>
        <fullName evidence="4">Peptide-methionine (S)-S-oxide reductase</fullName>
        <shortName evidence="4">Peptide Met(O) reductase</shortName>
    </alternativeName>
</protein>
<dbReference type="GO" id="GO:0008113">
    <property type="term" value="F:peptide-methionine (S)-S-oxide reductase activity"/>
    <property type="evidence" value="ECO:0007669"/>
    <property type="project" value="UniProtKB-UniRule"/>
</dbReference>
<evidence type="ECO:0000256" key="1">
    <source>
        <dbReference type="ARBA" id="ARBA00023002"/>
    </source>
</evidence>
<dbReference type="SUPFAM" id="SSF55068">
    <property type="entry name" value="Peptide methionine sulfoxide reductase"/>
    <property type="match status" value="1"/>
</dbReference>
<evidence type="ECO:0000313" key="7">
    <source>
        <dbReference type="Proteomes" id="UP000198619"/>
    </source>
</evidence>
<comment type="catalytic activity">
    <reaction evidence="2 4">
        <text>L-methionyl-[protein] + [thioredoxin]-disulfide + H2O = L-methionyl-(S)-S-oxide-[protein] + [thioredoxin]-dithiol</text>
        <dbReference type="Rhea" id="RHEA:14217"/>
        <dbReference type="Rhea" id="RHEA-COMP:10698"/>
        <dbReference type="Rhea" id="RHEA-COMP:10700"/>
        <dbReference type="Rhea" id="RHEA-COMP:12313"/>
        <dbReference type="Rhea" id="RHEA-COMP:12315"/>
        <dbReference type="ChEBI" id="CHEBI:15377"/>
        <dbReference type="ChEBI" id="CHEBI:16044"/>
        <dbReference type="ChEBI" id="CHEBI:29950"/>
        <dbReference type="ChEBI" id="CHEBI:44120"/>
        <dbReference type="ChEBI" id="CHEBI:50058"/>
        <dbReference type="EC" id="1.8.4.11"/>
    </reaction>
</comment>
<reference evidence="6 7" key="1">
    <citation type="submission" date="2016-10" db="EMBL/GenBank/DDBJ databases">
        <authorList>
            <person name="de Groot N.N."/>
        </authorList>
    </citation>
    <scope>NUCLEOTIDE SEQUENCE [LARGE SCALE GENOMIC DNA]</scope>
    <source>
        <strain evidence="6 7">DSM 12271</strain>
    </source>
</reference>
<dbReference type="Gene3D" id="3.30.1060.10">
    <property type="entry name" value="Peptide methionine sulphoxide reductase MsrA"/>
    <property type="match status" value="1"/>
</dbReference>
<dbReference type="InterPro" id="IPR002569">
    <property type="entry name" value="Met_Sox_Rdtase_MsrA_dom"/>
</dbReference>
<dbReference type="InterPro" id="IPR036509">
    <property type="entry name" value="Met_Sox_Rdtase_MsrA_sf"/>
</dbReference>
<comment type="catalytic activity">
    <reaction evidence="3 4">
        <text>[thioredoxin]-disulfide + L-methionine + H2O = L-methionine (S)-S-oxide + [thioredoxin]-dithiol</text>
        <dbReference type="Rhea" id="RHEA:19993"/>
        <dbReference type="Rhea" id="RHEA-COMP:10698"/>
        <dbReference type="Rhea" id="RHEA-COMP:10700"/>
        <dbReference type="ChEBI" id="CHEBI:15377"/>
        <dbReference type="ChEBI" id="CHEBI:29950"/>
        <dbReference type="ChEBI" id="CHEBI:50058"/>
        <dbReference type="ChEBI" id="CHEBI:57844"/>
        <dbReference type="ChEBI" id="CHEBI:58772"/>
        <dbReference type="EC" id="1.8.4.11"/>
    </reaction>
</comment>
<dbReference type="PANTHER" id="PTHR42799:SF2">
    <property type="entry name" value="MITOCHONDRIAL PEPTIDE METHIONINE SULFOXIDE REDUCTASE"/>
    <property type="match status" value="1"/>
</dbReference>
<comment type="similarity">
    <text evidence="4">Belongs to the MsrA Met sulfoxide reductase family.</text>
</comment>
<accession>A0A1I1ALH1</accession>